<sequence length="54" mass="5645">MALRRVGEHDATTARKGISMSTRTDAAAANSLGGRKWFRCASGHLGGWTTVGLG</sequence>
<name>E9SZ60_RHOHA</name>
<reference evidence="2" key="1">
    <citation type="submission" date="2011-01" db="EMBL/GenBank/DDBJ databases">
        <authorList>
            <person name="Muzny D."/>
            <person name="Qin X."/>
            <person name="Buhay C."/>
            <person name="Dugan-Rocha S."/>
            <person name="Ding Y."/>
            <person name="Chen G."/>
            <person name="Hawes A."/>
            <person name="Holder M."/>
            <person name="Jhangiani S."/>
            <person name="Johnson A."/>
            <person name="Khan Z."/>
            <person name="Li Z."/>
            <person name="Liu W."/>
            <person name="Liu X."/>
            <person name="Perez L."/>
            <person name="Shen H."/>
            <person name="Wang Q."/>
            <person name="Watt J."/>
            <person name="Xi L."/>
            <person name="Xin Y."/>
            <person name="Zhou J."/>
            <person name="Deng J."/>
            <person name="Jiang H."/>
            <person name="Liu Y."/>
            <person name="Qu J."/>
            <person name="Song X.-Z."/>
            <person name="Zhang L."/>
            <person name="Villasana D."/>
            <person name="Johnson A."/>
            <person name="Liu J."/>
            <person name="Liyanage D."/>
            <person name="Lorensuhewa L."/>
            <person name="Robinson T."/>
            <person name="Song A."/>
            <person name="Song B.-B."/>
            <person name="Dinh H."/>
            <person name="Thornton R."/>
            <person name="Coyle M."/>
            <person name="Francisco L."/>
            <person name="Jackson L."/>
            <person name="Javaid M."/>
            <person name="Korchina V."/>
            <person name="Kovar C."/>
            <person name="Mata R."/>
            <person name="Mathew T."/>
            <person name="Ngo R."/>
            <person name="Nguyen L."/>
            <person name="Nguyen N."/>
            <person name="Okwuonu G."/>
            <person name="Ongeri F."/>
            <person name="Pham C."/>
            <person name="Simmons D."/>
            <person name="Wilczek-Boney K."/>
            <person name="Hale W."/>
            <person name="Jakkamsetti A."/>
            <person name="Pham P."/>
            <person name="Ruth R."/>
            <person name="San Lucas F."/>
            <person name="Warren J."/>
            <person name="Zhang J."/>
            <person name="Zhao Z."/>
            <person name="Zhou C."/>
            <person name="Zhu D."/>
            <person name="Lee S."/>
            <person name="Bess C."/>
            <person name="Blankenburg K."/>
            <person name="Forbes L."/>
            <person name="Fu Q."/>
            <person name="Gubbala S."/>
            <person name="Hirani K."/>
            <person name="Jayaseelan J.C."/>
            <person name="Lara F."/>
            <person name="Munidasa M."/>
            <person name="Palculict T."/>
            <person name="Patil S."/>
            <person name="Pu L.-L."/>
            <person name="Saada N."/>
            <person name="Tang L."/>
            <person name="Weissenberger G."/>
            <person name="Zhu Y."/>
            <person name="Hemphill L."/>
            <person name="Shang Y."/>
            <person name="Youmans B."/>
            <person name="Ayvaz T."/>
            <person name="Ross M."/>
            <person name="Santibanez J."/>
            <person name="Aqrawi P."/>
            <person name="Gross S."/>
            <person name="Joshi V."/>
            <person name="Fowler G."/>
            <person name="Nazareth L."/>
            <person name="Reid J."/>
            <person name="Worley K."/>
            <person name="Petrosino J."/>
            <person name="Highlander S."/>
            <person name="Gibbs R."/>
        </authorList>
    </citation>
    <scope>NUCLEOTIDE SEQUENCE [LARGE SCALE GENOMIC DNA]</scope>
    <source>
        <strain evidence="2">ATCC 33707</strain>
    </source>
</reference>
<dbReference type="EMBL" id="ADNW02000007">
    <property type="protein sequence ID" value="EGD24817.1"/>
    <property type="molecule type" value="Genomic_DNA"/>
</dbReference>
<evidence type="ECO:0000313" key="2">
    <source>
        <dbReference type="EMBL" id="EGD24817.1"/>
    </source>
</evidence>
<comment type="caution">
    <text evidence="2">The sequence shown here is derived from an EMBL/GenBank/DDBJ whole genome shotgun (WGS) entry which is preliminary data.</text>
</comment>
<protein>
    <submittedName>
        <fullName evidence="2">Uncharacterized protein</fullName>
    </submittedName>
</protein>
<accession>E9SZ60</accession>
<dbReference type="Proteomes" id="UP000004245">
    <property type="component" value="Unassembled WGS sequence"/>
</dbReference>
<feature type="compositionally biased region" description="Basic and acidic residues" evidence="1">
    <location>
        <begin position="1"/>
        <end position="13"/>
    </location>
</feature>
<dbReference type="AlphaFoldDB" id="E9SZ60"/>
<evidence type="ECO:0000256" key="1">
    <source>
        <dbReference type="SAM" id="MobiDB-lite"/>
    </source>
</evidence>
<gene>
    <name evidence="2" type="ORF">HMPREF0724_11352</name>
</gene>
<organism evidence="2 3">
    <name type="scientific">Prescottella equi ATCC 33707</name>
    <dbReference type="NCBI Taxonomy" id="525370"/>
    <lineage>
        <taxon>Bacteria</taxon>
        <taxon>Bacillati</taxon>
        <taxon>Actinomycetota</taxon>
        <taxon>Actinomycetes</taxon>
        <taxon>Mycobacteriales</taxon>
        <taxon>Nocardiaceae</taxon>
        <taxon>Prescottella</taxon>
    </lineage>
</organism>
<dbReference type="HOGENOM" id="CLU_3047428_0_0_11"/>
<feature type="region of interest" description="Disordered" evidence="1">
    <location>
        <begin position="1"/>
        <end position="25"/>
    </location>
</feature>
<proteinExistence type="predicted"/>
<keyword evidence="3" id="KW-1185">Reference proteome</keyword>
<evidence type="ECO:0000313" key="3">
    <source>
        <dbReference type="Proteomes" id="UP000004245"/>
    </source>
</evidence>